<comment type="caution">
    <text evidence="2">The sequence shown here is derived from an EMBL/GenBank/DDBJ whole genome shotgun (WGS) entry which is preliminary data.</text>
</comment>
<dbReference type="EMBL" id="VOIH02000009">
    <property type="protein sequence ID" value="KAF3438477.1"/>
    <property type="molecule type" value="Genomic_DNA"/>
</dbReference>
<proteinExistence type="predicted"/>
<protein>
    <submittedName>
        <fullName evidence="2">Uncharacterized protein</fullName>
    </submittedName>
</protein>
<evidence type="ECO:0000313" key="2">
    <source>
        <dbReference type="EMBL" id="KAF3438477.1"/>
    </source>
</evidence>
<sequence>MRSISRGAGTELDVESSHHEQQHGLHTVARYLTGETHFIPLLEEGHYYMLSEGYEQRDADHRQDMMMWYLD</sequence>
<feature type="region of interest" description="Disordered" evidence="1">
    <location>
        <begin position="1"/>
        <end position="25"/>
    </location>
</feature>
<evidence type="ECO:0000256" key="1">
    <source>
        <dbReference type="SAM" id="MobiDB-lite"/>
    </source>
</evidence>
<gene>
    <name evidence="2" type="ORF">FNV43_RR21239</name>
</gene>
<evidence type="ECO:0000313" key="3">
    <source>
        <dbReference type="Proteomes" id="UP000796880"/>
    </source>
</evidence>
<dbReference type="Proteomes" id="UP000796880">
    <property type="component" value="Unassembled WGS sequence"/>
</dbReference>
<dbReference type="AlphaFoldDB" id="A0A8K0GR92"/>
<reference evidence="2" key="1">
    <citation type="submission" date="2020-03" db="EMBL/GenBank/DDBJ databases">
        <title>A high-quality chromosome-level genome assembly of a woody plant with both climbing and erect habits, Rhamnella rubrinervis.</title>
        <authorList>
            <person name="Lu Z."/>
            <person name="Yang Y."/>
            <person name="Zhu X."/>
            <person name="Sun Y."/>
        </authorList>
    </citation>
    <scope>NUCLEOTIDE SEQUENCE</scope>
    <source>
        <strain evidence="2">BYM</strain>
        <tissue evidence="2">Leaf</tissue>
    </source>
</reference>
<organism evidence="2 3">
    <name type="scientific">Rhamnella rubrinervis</name>
    <dbReference type="NCBI Taxonomy" id="2594499"/>
    <lineage>
        <taxon>Eukaryota</taxon>
        <taxon>Viridiplantae</taxon>
        <taxon>Streptophyta</taxon>
        <taxon>Embryophyta</taxon>
        <taxon>Tracheophyta</taxon>
        <taxon>Spermatophyta</taxon>
        <taxon>Magnoliopsida</taxon>
        <taxon>eudicotyledons</taxon>
        <taxon>Gunneridae</taxon>
        <taxon>Pentapetalae</taxon>
        <taxon>rosids</taxon>
        <taxon>fabids</taxon>
        <taxon>Rosales</taxon>
        <taxon>Rhamnaceae</taxon>
        <taxon>rhamnoid group</taxon>
        <taxon>Rhamneae</taxon>
        <taxon>Rhamnella</taxon>
    </lineage>
</organism>
<name>A0A8K0GR92_9ROSA</name>
<keyword evidence="3" id="KW-1185">Reference proteome</keyword>
<accession>A0A8K0GR92</accession>